<dbReference type="GO" id="GO:0097730">
    <property type="term" value="C:non-motile cilium"/>
    <property type="evidence" value="ECO:0007669"/>
    <property type="project" value="TreeGrafter"/>
</dbReference>
<dbReference type="PANTHER" id="PTHR44177:SF1">
    <property type="entry name" value="TETRATRICOPEPTIDE REPEAT PROTEIN 8"/>
    <property type="match status" value="1"/>
</dbReference>
<dbReference type="GO" id="GO:0036064">
    <property type="term" value="C:ciliary basal body"/>
    <property type="evidence" value="ECO:0007669"/>
    <property type="project" value="TreeGrafter"/>
</dbReference>
<proteinExistence type="predicted"/>
<organism evidence="1 2">
    <name type="scientific">Anopheles atroparvus</name>
    <name type="common">European mosquito</name>
    <dbReference type="NCBI Taxonomy" id="41427"/>
    <lineage>
        <taxon>Eukaryota</taxon>
        <taxon>Metazoa</taxon>
        <taxon>Ecdysozoa</taxon>
        <taxon>Arthropoda</taxon>
        <taxon>Hexapoda</taxon>
        <taxon>Insecta</taxon>
        <taxon>Pterygota</taxon>
        <taxon>Neoptera</taxon>
        <taxon>Endopterygota</taxon>
        <taxon>Diptera</taxon>
        <taxon>Nematocera</taxon>
        <taxon>Culicoidea</taxon>
        <taxon>Culicidae</taxon>
        <taxon>Anophelinae</taxon>
        <taxon>Anopheles</taxon>
    </lineage>
</organism>
<evidence type="ECO:0000313" key="2">
    <source>
        <dbReference type="Proteomes" id="UP000075880"/>
    </source>
</evidence>
<dbReference type="EnsemblMetazoa" id="ENSAATROPT016103">
    <property type="protein sequence ID" value="ENSAATROPP014146"/>
    <property type="gene ID" value="ENSAATROPG013181"/>
</dbReference>
<dbReference type="GO" id="GO:0034464">
    <property type="term" value="C:BBSome"/>
    <property type="evidence" value="ECO:0007669"/>
    <property type="project" value="InterPro"/>
</dbReference>
<protein>
    <submittedName>
        <fullName evidence="1">Uncharacterized protein</fullName>
    </submittedName>
</protein>
<accession>A0AAG5DSJ8</accession>
<name>A0AAG5DSJ8_ANOAO</name>
<dbReference type="PANTHER" id="PTHR44177">
    <property type="entry name" value="TETRATRICOPEPTIDE REPEAT PROTEIN 8"/>
    <property type="match status" value="1"/>
</dbReference>
<dbReference type="GO" id="GO:1905515">
    <property type="term" value="P:non-motile cilium assembly"/>
    <property type="evidence" value="ECO:0007669"/>
    <property type="project" value="InterPro"/>
</dbReference>
<dbReference type="Proteomes" id="UP000075880">
    <property type="component" value="Unassembled WGS sequence"/>
</dbReference>
<sequence>MDNFFAAISLFRRRKYDECIEVCNVLLQQNALHQGPWELKMRSMTQRVYIDDIEADDDVAGRLGGNTWGFFGMLRWPLRRVLFFPLLRSIFPPPPACFLYSAATPTPIADRNPR</sequence>
<reference evidence="1" key="1">
    <citation type="submission" date="2024-04" db="UniProtKB">
        <authorList>
            <consortium name="EnsemblMetazoa"/>
        </authorList>
    </citation>
    <scope>IDENTIFICATION</scope>
    <source>
        <strain evidence="1">EBRO</strain>
    </source>
</reference>
<keyword evidence="2" id="KW-1185">Reference proteome</keyword>
<evidence type="ECO:0000313" key="1">
    <source>
        <dbReference type="EnsemblMetazoa" id="ENSAATROPP014146"/>
    </source>
</evidence>
<dbReference type="InterPro" id="IPR028796">
    <property type="entry name" value="BBS8"/>
</dbReference>
<dbReference type="AlphaFoldDB" id="A0AAG5DSJ8"/>